<organism evidence="7 8">
    <name type="scientific">Opisthorchis viverrini</name>
    <name type="common">Southeast Asian liver fluke</name>
    <dbReference type="NCBI Taxonomy" id="6198"/>
    <lineage>
        <taxon>Eukaryota</taxon>
        <taxon>Metazoa</taxon>
        <taxon>Spiralia</taxon>
        <taxon>Lophotrochozoa</taxon>
        <taxon>Platyhelminthes</taxon>
        <taxon>Trematoda</taxon>
        <taxon>Digenea</taxon>
        <taxon>Opisthorchiida</taxon>
        <taxon>Opisthorchiata</taxon>
        <taxon>Opisthorchiidae</taxon>
        <taxon>Opisthorchis</taxon>
    </lineage>
</organism>
<evidence type="ECO:0000256" key="6">
    <source>
        <dbReference type="SAM" id="Phobius"/>
    </source>
</evidence>
<keyword evidence="4" id="KW-0675">Receptor</keyword>
<feature type="non-terminal residue" evidence="7">
    <location>
        <position position="1"/>
    </location>
</feature>
<comment type="subcellular location">
    <subcellularLocation>
        <location evidence="1">Cell membrane</location>
        <topology evidence="1">Multi-pass membrane protein</topology>
    </subcellularLocation>
</comment>
<proteinExistence type="predicted"/>
<evidence type="ECO:0000313" key="8">
    <source>
        <dbReference type="Proteomes" id="UP000054324"/>
    </source>
</evidence>
<keyword evidence="8" id="KW-1185">Reference proteome</keyword>
<evidence type="ECO:0000256" key="1">
    <source>
        <dbReference type="ARBA" id="ARBA00004651"/>
    </source>
</evidence>
<dbReference type="GO" id="GO:0051209">
    <property type="term" value="P:release of sequestered calcium ion into cytosol"/>
    <property type="evidence" value="ECO:0007669"/>
    <property type="project" value="TreeGrafter"/>
</dbReference>
<dbReference type="Proteomes" id="UP000054324">
    <property type="component" value="Unassembled WGS sequence"/>
</dbReference>
<feature type="transmembrane region" description="Helical" evidence="6">
    <location>
        <begin position="98"/>
        <end position="122"/>
    </location>
</feature>
<gene>
    <name evidence="7" type="ORF">T265_12891</name>
</gene>
<reference evidence="7 8" key="1">
    <citation type="submission" date="2013-11" db="EMBL/GenBank/DDBJ databases">
        <title>Opisthorchis viverrini - life in the bile duct.</title>
        <authorList>
            <person name="Young N.D."/>
            <person name="Nagarajan N."/>
            <person name="Lin S.J."/>
            <person name="Korhonen P.K."/>
            <person name="Jex A.R."/>
            <person name="Hall R.S."/>
            <person name="Safavi-Hemami H."/>
            <person name="Kaewkong W."/>
            <person name="Bertrand D."/>
            <person name="Gao S."/>
            <person name="Seet Q."/>
            <person name="Wongkham S."/>
            <person name="Teh B.T."/>
            <person name="Wongkham C."/>
            <person name="Intapan P.M."/>
            <person name="Maleewong W."/>
            <person name="Yang X."/>
            <person name="Hu M."/>
            <person name="Wang Z."/>
            <person name="Hofmann A."/>
            <person name="Sternberg P.W."/>
            <person name="Tan P."/>
            <person name="Wang J."/>
            <person name="Gasser R.B."/>
        </authorList>
    </citation>
    <scope>NUCLEOTIDE SEQUENCE [LARGE SCALE GENOMIC DNA]</scope>
</reference>
<evidence type="ECO:0000256" key="2">
    <source>
        <dbReference type="ARBA" id="ARBA00022475"/>
    </source>
</evidence>
<feature type="non-terminal residue" evidence="7">
    <location>
        <position position="493"/>
    </location>
</feature>
<dbReference type="PANTHER" id="PTHR24247:SF222">
    <property type="entry name" value="5-HYDROXYTRYPTAMINE (SEROTONIN) RECEPTOR 2B, ISOFORM E"/>
    <property type="match status" value="1"/>
</dbReference>
<sequence>PPTSFDRGCIIWIYGETVFAHAIQLHHLGSSLDTYLRLSMPKWYGINNVHPATTQLKLAAPWIVSFLQTTAQVLLGDPQPPSQLENGRICTCPDVNFLILRTSVAFTLPVLVTVIILFMAAYKLKESVLQTAEASRTAASRQIDFTAGSNNERILCIQNAQASELPGFVENDLEPKTPLRIPNGETKHDLCLQNLAVITTSVSSGMDVSILSHITEDAALHPKMKQKESKTLQTNQIAILSSAIDNTHSFSEGLREKQASQVFDHFCPKHGHFKVSLQSEPLISTDEPLALDTSSDVLNQRGDVLAVPVNQIDTSALIINGQKATYPDVCAIAFPNRLQQEDDCPEITQHLPPAQDHKDDVKQRPSITNVLFDPSELQISLTRRYELEKVAIKLNMISCATSIALWSPYMISSLVYLLLTNTRFSHLVSISTLIQFKWLTYLSSVAYTIGYLIVDRQLSTAFAHFICSTKISLCSSTRCTTAPQNVFRCCRRK</sequence>
<evidence type="ECO:0000256" key="4">
    <source>
        <dbReference type="ARBA" id="ARBA00023170"/>
    </source>
</evidence>
<dbReference type="RefSeq" id="XP_009164330.1">
    <property type="nucleotide sequence ID" value="XM_009166066.1"/>
</dbReference>
<accession>A0A075A145</accession>
<dbReference type="GO" id="GO:0007187">
    <property type="term" value="P:G protein-coupled receptor signaling pathway, coupled to cyclic nucleotide second messenger"/>
    <property type="evidence" value="ECO:0007669"/>
    <property type="project" value="TreeGrafter"/>
</dbReference>
<dbReference type="PANTHER" id="PTHR24247">
    <property type="entry name" value="5-HYDROXYTRYPTAMINE RECEPTOR"/>
    <property type="match status" value="1"/>
</dbReference>
<dbReference type="GO" id="GO:0007268">
    <property type="term" value="P:chemical synaptic transmission"/>
    <property type="evidence" value="ECO:0007669"/>
    <property type="project" value="TreeGrafter"/>
</dbReference>
<dbReference type="AlphaFoldDB" id="A0A075A145"/>
<keyword evidence="3" id="KW-0297">G-protein coupled receptor</keyword>
<dbReference type="GO" id="GO:0030425">
    <property type="term" value="C:dendrite"/>
    <property type="evidence" value="ECO:0007669"/>
    <property type="project" value="TreeGrafter"/>
</dbReference>
<name>A0A075A145_OPIVI</name>
<dbReference type="GO" id="GO:0004993">
    <property type="term" value="F:G protein-coupled serotonin receptor activity"/>
    <property type="evidence" value="ECO:0007669"/>
    <property type="project" value="TreeGrafter"/>
</dbReference>
<dbReference type="GO" id="GO:0030594">
    <property type="term" value="F:neurotransmitter receptor activity"/>
    <property type="evidence" value="ECO:0007669"/>
    <property type="project" value="TreeGrafter"/>
</dbReference>
<dbReference type="SUPFAM" id="SSF81321">
    <property type="entry name" value="Family A G protein-coupled receptor-like"/>
    <property type="match status" value="1"/>
</dbReference>
<evidence type="ECO:0000313" key="7">
    <source>
        <dbReference type="EMBL" id="KER31977.1"/>
    </source>
</evidence>
<dbReference type="Gene3D" id="1.20.1070.10">
    <property type="entry name" value="Rhodopsin 7-helix transmembrane proteins"/>
    <property type="match status" value="1"/>
</dbReference>
<dbReference type="OrthoDB" id="6247761at2759"/>
<protein>
    <recommendedName>
        <fullName evidence="9">G-protein coupled receptors family 1 profile domain-containing protein</fullName>
    </recommendedName>
</protein>
<dbReference type="GO" id="GO:0005886">
    <property type="term" value="C:plasma membrane"/>
    <property type="evidence" value="ECO:0007669"/>
    <property type="project" value="UniProtKB-SubCell"/>
</dbReference>
<keyword evidence="6" id="KW-0472">Membrane</keyword>
<evidence type="ECO:0000256" key="5">
    <source>
        <dbReference type="ARBA" id="ARBA00023224"/>
    </source>
</evidence>
<keyword evidence="5" id="KW-0807">Transducer</keyword>
<dbReference type="KEGG" id="ovi:T265_12891"/>
<evidence type="ECO:0008006" key="9">
    <source>
        <dbReference type="Google" id="ProtNLM"/>
    </source>
</evidence>
<keyword evidence="2" id="KW-1003">Cell membrane</keyword>
<evidence type="ECO:0000256" key="3">
    <source>
        <dbReference type="ARBA" id="ARBA00023040"/>
    </source>
</evidence>
<dbReference type="GO" id="GO:0007210">
    <property type="term" value="P:serotonin receptor signaling pathway"/>
    <property type="evidence" value="ECO:0007669"/>
    <property type="project" value="TreeGrafter"/>
</dbReference>
<keyword evidence="6" id="KW-1133">Transmembrane helix</keyword>
<dbReference type="EMBL" id="KL596639">
    <property type="protein sequence ID" value="KER31977.1"/>
    <property type="molecule type" value="Genomic_DNA"/>
</dbReference>
<dbReference type="GO" id="GO:0007208">
    <property type="term" value="P:phospholipase C-activating serotonin receptor signaling pathway"/>
    <property type="evidence" value="ECO:0007669"/>
    <property type="project" value="TreeGrafter"/>
</dbReference>
<dbReference type="GeneID" id="20327059"/>
<dbReference type="CTD" id="20327059"/>
<keyword evidence="6" id="KW-0812">Transmembrane</keyword>
<dbReference type="GO" id="GO:0045202">
    <property type="term" value="C:synapse"/>
    <property type="evidence" value="ECO:0007669"/>
    <property type="project" value="GOC"/>
</dbReference>